<keyword evidence="6" id="KW-0732">Signal</keyword>
<feature type="binding site" evidence="5">
    <location>
        <position position="182"/>
    </location>
    <ligand>
        <name>FMN</name>
        <dbReference type="ChEBI" id="CHEBI:58210"/>
    </ligand>
</feature>
<dbReference type="GO" id="GO:0016491">
    <property type="term" value="F:oxidoreductase activity"/>
    <property type="evidence" value="ECO:0007669"/>
    <property type="project" value="UniProtKB-KW"/>
</dbReference>
<feature type="chain" id="PRO_5040464983" evidence="6">
    <location>
        <begin position="17"/>
        <end position="400"/>
    </location>
</feature>
<feature type="binding site" evidence="5">
    <location>
        <position position="256"/>
    </location>
    <ligand>
        <name>FMN</name>
        <dbReference type="ChEBI" id="CHEBI:58210"/>
    </ligand>
</feature>
<dbReference type="PANTHER" id="PTHR10578">
    <property type="entry name" value="S -2-HYDROXY-ACID OXIDASE-RELATED"/>
    <property type="match status" value="1"/>
</dbReference>
<feature type="binding site" evidence="5">
    <location>
        <begin position="314"/>
        <end position="318"/>
    </location>
    <ligand>
        <name>FMN</name>
        <dbReference type="ChEBI" id="CHEBI:58210"/>
    </ligand>
</feature>
<dbReference type="PIRSF" id="PIRSF000138">
    <property type="entry name" value="Al-hdrx_acd_dh"/>
    <property type="match status" value="1"/>
</dbReference>
<dbReference type="InterPro" id="IPR013785">
    <property type="entry name" value="Aldolase_TIM"/>
</dbReference>
<evidence type="ECO:0000256" key="1">
    <source>
        <dbReference type="ARBA" id="ARBA00001917"/>
    </source>
</evidence>
<dbReference type="Gene3D" id="3.20.20.70">
    <property type="entry name" value="Aldolase class I"/>
    <property type="match status" value="1"/>
</dbReference>
<evidence type="ECO:0000256" key="6">
    <source>
        <dbReference type="SAM" id="SignalP"/>
    </source>
</evidence>
<dbReference type="InterPro" id="IPR037396">
    <property type="entry name" value="FMN_HAD"/>
</dbReference>
<feature type="binding site" evidence="5">
    <location>
        <begin position="124"/>
        <end position="126"/>
    </location>
    <ligand>
        <name>FMN</name>
        <dbReference type="ChEBI" id="CHEBI:58210"/>
    </ligand>
</feature>
<keyword evidence="9" id="KW-1185">Reference proteome</keyword>
<dbReference type="PROSITE" id="PS00557">
    <property type="entry name" value="FMN_HYDROXY_ACID_DH_1"/>
    <property type="match status" value="1"/>
</dbReference>
<evidence type="ECO:0000256" key="5">
    <source>
        <dbReference type="PIRSR" id="PIRSR000138-2"/>
    </source>
</evidence>
<dbReference type="PROSITE" id="PS51349">
    <property type="entry name" value="FMN_HYDROXY_ACID_DH_2"/>
    <property type="match status" value="1"/>
</dbReference>
<feature type="binding site" evidence="5">
    <location>
        <position position="184"/>
    </location>
    <ligand>
        <name>glyoxylate</name>
        <dbReference type="ChEBI" id="CHEBI:36655"/>
    </ligand>
</feature>
<comment type="cofactor">
    <cofactor evidence="1">
        <name>FMN</name>
        <dbReference type="ChEBI" id="CHEBI:58210"/>
    </cofactor>
</comment>
<dbReference type="InterPro" id="IPR000262">
    <property type="entry name" value="FMN-dep_DH"/>
</dbReference>
<dbReference type="Proteomes" id="UP000799444">
    <property type="component" value="Unassembled WGS sequence"/>
</dbReference>
<sequence length="400" mass="44219">MRLATYFPALVASALAVEPFWNEPDTGLETFLRSTNWTENSLPALKEMRAIPDFDFAARHFLEDQKYSFYRTAAAGEWSYRNNLEVWSKVKFRMRMLSDVTKVNETMATTILGYNFSAPIFIAPAARGGYGDPERAEINFMEAAASENILYTTALYASKTIEELGAAKSNNTLNGPQVTFQQIYTNANFSVTWDAIARAEKTGAKAIIWTIDAPAGSTRHRAARYDTTNSNSVTSALTWDIYDQMKNRTSLPIIPKGITTVEDALIAIEKGVPAIYISNHGARQLDHSPSPLEIAYEIHRNAPDVFSKVDVLADSGVRYGTDVLKLLALGVKAVGMGRPFMYANCYGLAGVEKAIQIMKTEISHDAAQAGIHDIQKIPSSVLNMRALEDGVFIMEKPGQY</sequence>
<feature type="binding site" evidence="5">
    <location>
        <position position="278"/>
    </location>
    <ligand>
        <name>FMN</name>
        <dbReference type="ChEBI" id="CHEBI:58210"/>
    </ligand>
</feature>
<evidence type="ECO:0000313" key="9">
    <source>
        <dbReference type="Proteomes" id="UP000799444"/>
    </source>
</evidence>
<dbReference type="PANTHER" id="PTHR10578:SF140">
    <property type="entry name" value="FMN HYDROXY ACID DEHYDROGENASE DOMAIN-CONTAINING PROTEIN"/>
    <property type="match status" value="1"/>
</dbReference>
<dbReference type="EMBL" id="ML996318">
    <property type="protein sequence ID" value="KAF2727675.1"/>
    <property type="molecule type" value="Genomic_DNA"/>
</dbReference>
<comment type="similarity">
    <text evidence="3">Belongs to the FMN-dependent alpha-hydroxy acid dehydrogenase family.</text>
</comment>
<feature type="active site" description="Proton acceptor" evidence="4">
    <location>
        <position position="280"/>
    </location>
</feature>
<feature type="binding site" evidence="5">
    <location>
        <position position="283"/>
    </location>
    <ligand>
        <name>glyoxylate</name>
        <dbReference type="ChEBI" id="CHEBI:36655"/>
    </ligand>
</feature>
<dbReference type="InterPro" id="IPR012133">
    <property type="entry name" value="Alpha-hydoxy_acid_DH_FMN"/>
</dbReference>
<organism evidence="8 9">
    <name type="scientific">Polyplosphaeria fusca</name>
    <dbReference type="NCBI Taxonomy" id="682080"/>
    <lineage>
        <taxon>Eukaryota</taxon>
        <taxon>Fungi</taxon>
        <taxon>Dikarya</taxon>
        <taxon>Ascomycota</taxon>
        <taxon>Pezizomycotina</taxon>
        <taxon>Dothideomycetes</taxon>
        <taxon>Pleosporomycetidae</taxon>
        <taxon>Pleosporales</taxon>
        <taxon>Tetraplosphaeriaceae</taxon>
        <taxon>Polyplosphaeria</taxon>
    </lineage>
</organism>
<evidence type="ECO:0000259" key="7">
    <source>
        <dbReference type="PROSITE" id="PS51349"/>
    </source>
</evidence>
<feature type="binding site" evidence="5">
    <location>
        <position position="219"/>
    </location>
    <ligand>
        <name>glyoxylate</name>
        <dbReference type="ChEBI" id="CHEBI:36655"/>
    </ligand>
</feature>
<proteinExistence type="inferred from homology"/>
<keyword evidence="5" id="KW-0285">Flavoprotein</keyword>
<reference evidence="8" key="1">
    <citation type="journal article" date="2020" name="Stud. Mycol.">
        <title>101 Dothideomycetes genomes: a test case for predicting lifestyles and emergence of pathogens.</title>
        <authorList>
            <person name="Haridas S."/>
            <person name="Albert R."/>
            <person name="Binder M."/>
            <person name="Bloem J."/>
            <person name="Labutti K."/>
            <person name="Salamov A."/>
            <person name="Andreopoulos B."/>
            <person name="Baker S."/>
            <person name="Barry K."/>
            <person name="Bills G."/>
            <person name="Bluhm B."/>
            <person name="Cannon C."/>
            <person name="Castanera R."/>
            <person name="Culley D."/>
            <person name="Daum C."/>
            <person name="Ezra D."/>
            <person name="Gonzalez J."/>
            <person name="Henrissat B."/>
            <person name="Kuo A."/>
            <person name="Liang C."/>
            <person name="Lipzen A."/>
            <person name="Lutzoni F."/>
            <person name="Magnuson J."/>
            <person name="Mondo S."/>
            <person name="Nolan M."/>
            <person name="Ohm R."/>
            <person name="Pangilinan J."/>
            <person name="Park H.-J."/>
            <person name="Ramirez L."/>
            <person name="Alfaro M."/>
            <person name="Sun H."/>
            <person name="Tritt A."/>
            <person name="Yoshinaga Y."/>
            <person name="Zwiers L.-H."/>
            <person name="Turgeon B."/>
            <person name="Goodwin S."/>
            <person name="Spatafora J."/>
            <person name="Crous P."/>
            <person name="Grigoriev I."/>
        </authorList>
    </citation>
    <scope>NUCLEOTIDE SEQUENCE</scope>
    <source>
        <strain evidence="8">CBS 125425</strain>
    </source>
</reference>
<dbReference type="Pfam" id="PF01070">
    <property type="entry name" value="FMN_dh"/>
    <property type="match status" value="1"/>
</dbReference>
<dbReference type="InterPro" id="IPR008259">
    <property type="entry name" value="FMN_hydac_DH_AS"/>
</dbReference>
<accession>A0A9P4QL28</accession>
<evidence type="ECO:0000256" key="4">
    <source>
        <dbReference type="PIRSR" id="PIRSR000138-1"/>
    </source>
</evidence>
<dbReference type="SUPFAM" id="SSF51395">
    <property type="entry name" value="FMN-linked oxidoreductases"/>
    <property type="match status" value="1"/>
</dbReference>
<gene>
    <name evidence="8" type="ORF">EJ04DRAFT_478637</name>
</gene>
<feature type="signal peptide" evidence="6">
    <location>
        <begin position="1"/>
        <end position="16"/>
    </location>
</feature>
<feature type="binding site" evidence="5">
    <location>
        <position position="210"/>
    </location>
    <ligand>
        <name>FMN</name>
        <dbReference type="ChEBI" id="CHEBI:58210"/>
    </ligand>
</feature>
<comment type="caution">
    <text evidence="8">The sequence shown here is derived from an EMBL/GenBank/DDBJ whole genome shotgun (WGS) entry which is preliminary data.</text>
</comment>
<evidence type="ECO:0000313" key="8">
    <source>
        <dbReference type="EMBL" id="KAF2727675.1"/>
    </source>
</evidence>
<keyword evidence="5" id="KW-0288">FMN</keyword>
<keyword evidence="2" id="KW-0560">Oxidoreductase</keyword>
<evidence type="ECO:0000256" key="3">
    <source>
        <dbReference type="ARBA" id="ARBA00024042"/>
    </source>
</evidence>
<dbReference type="AlphaFoldDB" id="A0A9P4QL28"/>
<name>A0A9P4QL28_9PLEO</name>
<protein>
    <submittedName>
        <fullName evidence="8">FMN-dependent alpha-hydroxy acid dehydrogenase</fullName>
    </submittedName>
</protein>
<feature type="binding site" evidence="5">
    <location>
        <position position="280"/>
    </location>
    <ligand>
        <name>glyoxylate</name>
        <dbReference type="ChEBI" id="CHEBI:36655"/>
    </ligand>
</feature>
<dbReference type="OrthoDB" id="1925334at2759"/>
<dbReference type="GO" id="GO:0010181">
    <property type="term" value="F:FMN binding"/>
    <property type="evidence" value="ECO:0007669"/>
    <property type="project" value="InterPro"/>
</dbReference>
<evidence type="ECO:0000256" key="2">
    <source>
        <dbReference type="ARBA" id="ARBA00023002"/>
    </source>
</evidence>
<feature type="domain" description="FMN hydroxy acid dehydrogenase" evidence="7">
    <location>
        <begin position="43"/>
        <end position="387"/>
    </location>
</feature>
<feature type="binding site" evidence="5">
    <location>
        <begin position="337"/>
        <end position="338"/>
    </location>
    <ligand>
        <name>FMN</name>
        <dbReference type="ChEBI" id="CHEBI:58210"/>
    </ligand>
</feature>